<keyword evidence="8" id="KW-0472">Membrane</keyword>
<dbReference type="InterPro" id="IPR050095">
    <property type="entry name" value="ECF_ABC_transporter_ATP-bd"/>
</dbReference>
<gene>
    <name evidence="10" type="ORF">NVS47_04805</name>
</gene>
<dbReference type="Gene3D" id="3.40.50.300">
    <property type="entry name" value="P-loop containing nucleotide triphosphate hydrolases"/>
    <property type="match status" value="2"/>
</dbReference>
<evidence type="ECO:0000256" key="3">
    <source>
        <dbReference type="ARBA" id="ARBA00022448"/>
    </source>
</evidence>
<dbReference type="EMBL" id="JANPWE010000002">
    <property type="protein sequence ID" value="MCR6544842.1"/>
    <property type="molecule type" value="Genomic_DNA"/>
</dbReference>
<organism evidence="10 11">
    <name type="scientific">Dehalobacterium formicoaceticum</name>
    <dbReference type="NCBI Taxonomy" id="51515"/>
    <lineage>
        <taxon>Bacteria</taxon>
        <taxon>Bacillati</taxon>
        <taxon>Bacillota</taxon>
        <taxon>Clostridia</taxon>
        <taxon>Eubacteriales</taxon>
        <taxon>Peptococcaceae</taxon>
        <taxon>Dehalobacterium</taxon>
    </lineage>
</organism>
<dbReference type="InterPro" id="IPR003439">
    <property type="entry name" value="ABC_transporter-like_ATP-bd"/>
</dbReference>
<evidence type="ECO:0000256" key="5">
    <source>
        <dbReference type="ARBA" id="ARBA00022741"/>
    </source>
</evidence>
<dbReference type="PROSITE" id="PS50893">
    <property type="entry name" value="ABC_TRANSPORTER_2"/>
    <property type="match status" value="2"/>
</dbReference>
<dbReference type="InterPro" id="IPR015856">
    <property type="entry name" value="ABC_transpr_CbiO/EcfA_su"/>
</dbReference>
<dbReference type="Pfam" id="PF00005">
    <property type="entry name" value="ABC_tran"/>
    <property type="match status" value="2"/>
</dbReference>
<keyword evidence="11" id="KW-1185">Reference proteome</keyword>
<evidence type="ECO:0000256" key="6">
    <source>
        <dbReference type="ARBA" id="ARBA00022840"/>
    </source>
</evidence>
<dbReference type="PANTHER" id="PTHR43553">
    <property type="entry name" value="HEAVY METAL TRANSPORTER"/>
    <property type="match status" value="1"/>
</dbReference>
<dbReference type="CDD" id="cd03225">
    <property type="entry name" value="ABC_cobalt_CbiO_domain1"/>
    <property type="match status" value="2"/>
</dbReference>
<comment type="subcellular location">
    <subcellularLocation>
        <location evidence="1">Cell membrane</location>
        <topology evidence="1">Peripheral membrane protein</topology>
    </subcellularLocation>
</comment>
<dbReference type="Proteomes" id="UP001524944">
    <property type="component" value="Unassembled WGS sequence"/>
</dbReference>
<dbReference type="PROSITE" id="PS00211">
    <property type="entry name" value="ABC_TRANSPORTER_1"/>
    <property type="match status" value="2"/>
</dbReference>
<dbReference type="InterPro" id="IPR003593">
    <property type="entry name" value="AAA+_ATPase"/>
</dbReference>
<dbReference type="NCBIfam" id="NF010167">
    <property type="entry name" value="PRK13648.1"/>
    <property type="match status" value="2"/>
</dbReference>
<evidence type="ECO:0000256" key="7">
    <source>
        <dbReference type="ARBA" id="ARBA00022967"/>
    </source>
</evidence>
<name>A0ABT1Y1U9_9FIRM</name>
<evidence type="ECO:0000259" key="9">
    <source>
        <dbReference type="PROSITE" id="PS50893"/>
    </source>
</evidence>
<keyword evidence="4" id="KW-1003">Cell membrane</keyword>
<reference evidence="10 11" key="1">
    <citation type="submission" date="2022-08" db="EMBL/GenBank/DDBJ databases">
        <title>Proteogenomics of the novel Dehalobacterium formicoaceticum strain EZ94 highlights a key role of methyltransferases during anaerobic dichloromethane degradation.</title>
        <authorList>
            <person name="Wasmund K."/>
        </authorList>
    </citation>
    <scope>NUCLEOTIDE SEQUENCE [LARGE SCALE GENOMIC DNA]</scope>
    <source>
        <strain evidence="10 11">EZ94</strain>
    </source>
</reference>
<dbReference type="SUPFAM" id="SSF52540">
    <property type="entry name" value="P-loop containing nucleoside triphosphate hydrolases"/>
    <property type="match status" value="2"/>
</dbReference>
<comment type="similarity">
    <text evidence="2">Belongs to the ABC transporter superfamily.</text>
</comment>
<dbReference type="InterPro" id="IPR017871">
    <property type="entry name" value="ABC_transporter-like_CS"/>
</dbReference>
<sequence length="565" mass="62485">MAFIQIKNLTYTYPDREEAALDRINLEIPEGQFVLIVGGSGCGKSSLIRAICGLIPEFYGGTISGQVLLDREDVSQMNRRKRTGKVGMVFQDPEGQLVMTSVEQELVFGMENLGMPDSLMKRRLMEVSGALDLGGIMGGFAPELSGGQKQKVALAAVLAMQPEILLLDEPTSQLDPVAGEEILTVIRRLNEDNGITVVLIEQRLERCFHLADRVLVMEQGKILSDHHAPDTLARWAAEHQMPFIPPLVKLFAGAGFPEIPVTVKDGRKILRTYWPAEGIKMPKGSSSQEITGEAPRDTEKMMVRMEKLWFSYPGGKEILKDINLEIPQGSFTVLMGENGSGKTTLSKLINGLLKPDRGWIEILGRNTAKMSVEEIAPLVGYLSQNPNDYLFLPTVREEITFALKNFHLEDGGISGEITEKLGLTAHLDRNPRDLSSGERQRVALASVLVCRPKLLLLDEPTRGLDYSLKEKLGKMLLDLQKEGISILMITHDVEFAAEYAEDILLMAGGRIVGQGDKYEMLADSTFYASQVSKLFRNIADRVVTLSQAQRILEALHLTDQRAAAL</sequence>
<evidence type="ECO:0000313" key="11">
    <source>
        <dbReference type="Proteomes" id="UP001524944"/>
    </source>
</evidence>
<evidence type="ECO:0000256" key="4">
    <source>
        <dbReference type="ARBA" id="ARBA00022475"/>
    </source>
</evidence>
<dbReference type="PANTHER" id="PTHR43553:SF24">
    <property type="entry name" value="ENERGY-COUPLING FACTOR TRANSPORTER ATP-BINDING PROTEIN ECFA1"/>
    <property type="match status" value="1"/>
</dbReference>
<dbReference type="RefSeq" id="WP_089612399.1">
    <property type="nucleotide sequence ID" value="NZ_CP022121.1"/>
</dbReference>
<comment type="caution">
    <text evidence="10">The sequence shown here is derived from an EMBL/GenBank/DDBJ whole genome shotgun (WGS) entry which is preliminary data.</text>
</comment>
<evidence type="ECO:0000256" key="2">
    <source>
        <dbReference type="ARBA" id="ARBA00005417"/>
    </source>
</evidence>
<feature type="domain" description="ABC transporter" evidence="9">
    <location>
        <begin position="303"/>
        <end position="533"/>
    </location>
</feature>
<evidence type="ECO:0000313" key="10">
    <source>
        <dbReference type="EMBL" id="MCR6544842.1"/>
    </source>
</evidence>
<keyword evidence="5" id="KW-0547">Nucleotide-binding</keyword>
<protein>
    <submittedName>
        <fullName evidence="10">Energy-coupling factor transporter ATPase</fullName>
    </submittedName>
</protein>
<evidence type="ECO:0000256" key="8">
    <source>
        <dbReference type="ARBA" id="ARBA00023136"/>
    </source>
</evidence>
<proteinExistence type="inferred from homology"/>
<keyword evidence="3" id="KW-0813">Transport</keyword>
<feature type="domain" description="ABC transporter" evidence="9">
    <location>
        <begin position="4"/>
        <end position="244"/>
    </location>
</feature>
<accession>A0ABT1Y1U9</accession>
<dbReference type="InterPro" id="IPR027417">
    <property type="entry name" value="P-loop_NTPase"/>
</dbReference>
<keyword evidence="6" id="KW-0067">ATP-binding</keyword>
<dbReference type="SMART" id="SM00382">
    <property type="entry name" value="AAA"/>
    <property type="match status" value="2"/>
</dbReference>
<evidence type="ECO:0000256" key="1">
    <source>
        <dbReference type="ARBA" id="ARBA00004202"/>
    </source>
</evidence>
<keyword evidence="7" id="KW-1278">Translocase</keyword>